<dbReference type="RefSeq" id="WP_115361719.1">
    <property type="nucleotide sequence ID" value="NZ_QDKL01000002.1"/>
</dbReference>
<keyword evidence="3" id="KW-1185">Reference proteome</keyword>
<organism evidence="2 3">
    <name type="scientific">Halobacteriovorax vibrionivorans</name>
    <dbReference type="NCBI Taxonomy" id="2152716"/>
    <lineage>
        <taxon>Bacteria</taxon>
        <taxon>Pseudomonadati</taxon>
        <taxon>Bdellovibrionota</taxon>
        <taxon>Bacteriovoracia</taxon>
        <taxon>Bacteriovoracales</taxon>
        <taxon>Halobacteriovoraceae</taxon>
        <taxon>Halobacteriovorax</taxon>
    </lineage>
</organism>
<feature type="chain" id="PRO_5046052709" evidence="1">
    <location>
        <begin position="20"/>
        <end position="113"/>
    </location>
</feature>
<comment type="caution">
    <text evidence="2">The sequence shown here is derived from an EMBL/GenBank/DDBJ whole genome shotgun (WGS) entry which is preliminary data.</text>
</comment>
<evidence type="ECO:0000256" key="1">
    <source>
        <dbReference type="SAM" id="SignalP"/>
    </source>
</evidence>
<dbReference type="EMBL" id="QDKL01000002">
    <property type="protein sequence ID" value="RZF21879.1"/>
    <property type="molecule type" value="Genomic_DNA"/>
</dbReference>
<accession>A0ABY0IK01</accession>
<reference evidence="3" key="1">
    <citation type="journal article" date="2019" name="Int. J. Syst. Evol. Microbiol.">
        <title>Halobacteriovorax valvorus sp. nov., a novel prokaryotic predator isolated from coastal seawater of China.</title>
        <authorList>
            <person name="Chen M.-X."/>
        </authorList>
    </citation>
    <scope>NUCLEOTIDE SEQUENCE [LARGE SCALE GENOMIC DNA]</scope>
    <source>
        <strain evidence="3">BL9</strain>
    </source>
</reference>
<dbReference type="Proteomes" id="UP000443582">
    <property type="component" value="Unassembled WGS sequence"/>
</dbReference>
<evidence type="ECO:0000313" key="3">
    <source>
        <dbReference type="Proteomes" id="UP000443582"/>
    </source>
</evidence>
<evidence type="ECO:0000313" key="2">
    <source>
        <dbReference type="EMBL" id="RZF21879.1"/>
    </source>
</evidence>
<proteinExistence type="predicted"/>
<name>A0ABY0IK01_9BACT</name>
<feature type="signal peptide" evidence="1">
    <location>
        <begin position="1"/>
        <end position="19"/>
    </location>
</feature>
<protein>
    <submittedName>
        <fullName evidence="2">Uncharacterized protein</fullName>
    </submittedName>
</protein>
<sequence length="113" mass="12668">MKLLSILALTLILGQSTMAAKPEINFKCSSKRKNIEFQIKNNLIKTEGRMPAQSITGRTSKVGNSVTNHYSMGGQKFQIHFDDITDSNEMNTYISIRTDKGHEVTYPLNCEAL</sequence>
<gene>
    <name evidence="2" type="ORF">DAY19_09320</name>
</gene>
<keyword evidence="1" id="KW-0732">Signal</keyword>